<dbReference type="PANTHER" id="PTHR12673">
    <property type="entry name" value="FACIOGENITAL DYSPLASIA PROTEIN"/>
    <property type="match status" value="1"/>
</dbReference>
<evidence type="ECO:0000256" key="3">
    <source>
        <dbReference type="ARBA" id="ARBA00022658"/>
    </source>
</evidence>
<gene>
    <name evidence="14" type="primary">LOC100206710</name>
</gene>
<organism evidence="13 14">
    <name type="scientific">Hydra vulgaris</name>
    <name type="common">Hydra</name>
    <name type="synonym">Hydra attenuata</name>
    <dbReference type="NCBI Taxonomy" id="6087"/>
    <lineage>
        <taxon>Eukaryota</taxon>
        <taxon>Metazoa</taxon>
        <taxon>Cnidaria</taxon>
        <taxon>Hydrozoa</taxon>
        <taxon>Hydroidolina</taxon>
        <taxon>Anthoathecata</taxon>
        <taxon>Aplanulata</taxon>
        <taxon>Hydridae</taxon>
        <taxon>Hydra</taxon>
    </lineage>
</organism>
<dbReference type="Pfam" id="PF00621">
    <property type="entry name" value="RhoGEF"/>
    <property type="match status" value="1"/>
</dbReference>
<feature type="compositionally biased region" description="Acidic residues" evidence="9">
    <location>
        <begin position="334"/>
        <end position="360"/>
    </location>
</feature>
<dbReference type="Gene3D" id="1.20.900.10">
    <property type="entry name" value="Dbl homology (DH) domain"/>
    <property type="match status" value="1"/>
</dbReference>
<evidence type="ECO:0000256" key="8">
    <source>
        <dbReference type="PROSITE-ProRule" id="PRU00091"/>
    </source>
</evidence>
<dbReference type="InterPro" id="IPR000219">
    <property type="entry name" value="DH_dom"/>
</dbReference>
<evidence type="ECO:0000256" key="2">
    <source>
        <dbReference type="ARBA" id="ARBA00022490"/>
    </source>
</evidence>
<dbReference type="SUPFAM" id="SSF50729">
    <property type="entry name" value="PH domain-like"/>
    <property type="match status" value="2"/>
</dbReference>
<evidence type="ECO:0000259" key="10">
    <source>
        <dbReference type="PROSITE" id="PS50003"/>
    </source>
</evidence>
<keyword evidence="13" id="KW-1185">Reference proteome</keyword>
<evidence type="ECO:0000256" key="7">
    <source>
        <dbReference type="ARBA" id="ARBA00023212"/>
    </source>
</evidence>
<dbReference type="Pfam" id="PF01363">
    <property type="entry name" value="FYVE"/>
    <property type="match status" value="1"/>
</dbReference>
<dbReference type="Proteomes" id="UP001652625">
    <property type="component" value="Chromosome 07"/>
</dbReference>
<dbReference type="SMART" id="SM00233">
    <property type="entry name" value="PH"/>
    <property type="match status" value="2"/>
</dbReference>
<dbReference type="CDD" id="cd00160">
    <property type="entry name" value="RhoGEF"/>
    <property type="match status" value="1"/>
</dbReference>
<feature type="domain" description="PH" evidence="10">
    <location>
        <begin position="593"/>
        <end position="688"/>
    </location>
</feature>
<feature type="domain" description="FYVE-type" evidence="12">
    <location>
        <begin position="723"/>
        <end position="782"/>
    </location>
</feature>
<name>A0ABM4C629_HYDVU</name>
<keyword evidence="5 8" id="KW-0863">Zinc-finger</keyword>
<dbReference type="InterPro" id="IPR013083">
    <property type="entry name" value="Znf_RING/FYVE/PHD"/>
</dbReference>
<dbReference type="InterPro" id="IPR017455">
    <property type="entry name" value="Znf_FYVE-rel"/>
</dbReference>
<dbReference type="SMART" id="SM00064">
    <property type="entry name" value="FYVE"/>
    <property type="match status" value="1"/>
</dbReference>
<feature type="region of interest" description="Disordered" evidence="9">
    <location>
        <begin position="334"/>
        <end position="365"/>
    </location>
</feature>
<comment type="subcellular location">
    <subcellularLocation>
        <location evidence="1">Cytoplasm</location>
        <location evidence="1">Cytoskeleton</location>
    </subcellularLocation>
</comment>
<evidence type="ECO:0000256" key="6">
    <source>
        <dbReference type="ARBA" id="ARBA00022833"/>
    </source>
</evidence>
<evidence type="ECO:0000259" key="12">
    <source>
        <dbReference type="PROSITE" id="PS50178"/>
    </source>
</evidence>
<dbReference type="PROSITE" id="PS50010">
    <property type="entry name" value="DH_2"/>
    <property type="match status" value="1"/>
</dbReference>
<feature type="region of interest" description="Disordered" evidence="9">
    <location>
        <begin position="196"/>
        <end position="218"/>
    </location>
</feature>
<dbReference type="SUPFAM" id="SSF48065">
    <property type="entry name" value="DBL homology domain (DH-domain)"/>
    <property type="match status" value="1"/>
</dbReference>
<dbReference type="InterPro" id="IPR000306">
    <property type="entry name" value="Znf_FYVE"/>
</dbReference>
<keyword evidence="2" id="KW-0963">Cytoplasm</keyword>
<dbReference type="RefSeq" id="XP_065657045.1">
    <property type="nucleotide sequence ID" value="XM_065800973.1"/>
</dbReference>
<dbReference type="Pfam" id="PF00169">
    <property type="entry name" value="PH"/>
    <property type="match status" value="2"/>
</dbReference>
<keyword evidence="7" id="KW-0206">Cytoskeleton</keyword>
<keyword evidence="3" id="KW-0344">Guanine-nucleotide releasing factor</keyword>
<dbReference type="SUPFAM" id="SSF57903">
    <property type="entry name" value="FYVE/PHD zinc finger"/>
    <property type="match status" value="1"/>
</dbReference>
<dbReference type="Gene3D" id="3.30.40.10">
    <property type="entry name" value="Zinc/RING finger domain, C3HC4 (zinc finger)"/>
    <property type="match status" value="1"/>
</dbReference>
<feature type="domain" description="DH" evidence="11">
    <location>
        <begin position="373"/>
        <end position="561"/>
    </location>
</feature>
<proteinExistence type="predicted"/>
<dbReference type="InterPro" id="IPR001849">
    <property type="entry name" value="PH_domain"/>
</dbReference>
<evidence type="ECO:0000256" key="4">
    <source>
        <dbReference type="ARBA" id="ARBA00022723"/>
    </source>
</evidence>
<dbReference type="InterPro" id="IPR011993">
    <property type="entry name" value="PH-like_dom_sf"/>
</dbReference>
<dbReference type="InterPro" id="IPR011011">
    <property type="entry name" value="Znf_FYVE_PHD"/>
</dbReference>
<reference evidence="14" key="1">
    <citation type="submission" date="2025-08" db="UniProtKB">
        <authorList>
            <consortium name="RefSeq"/>
        </authorList>
    </citation>
    <scope>IDENTIFICATION</scope>
</reference>
<dbReference type="InterPro" id="IPR035899">
    <property type="entry name" value="DBL_dom_sf"/>
</dbReference>
<evidence type="ECO:0000256" key="1">
    <source>
        <dbReference type="ARBA" id="ARBA00004245"/>
    </source>
</evidence>
<dbReference type="PROSITE" id="PS50003">
    <property type="entry name" value="PH_DOMAIN"/>
    <property type="match status" value="2"/>
</dbReference>
<keyword evidence="4" id="KW-0479">Metal-binding</keyword>
<dbReference type="SMART" id="SM00325">
    <property type="entry name" value="RhoGEF"/>
    <property type="match status" value="1"/>
</dbReference>
<dbReference type="Gene3D" id="2.30.29.30">
    <property type="entry name" value="Pleckstrin-homology domain (PH domain)/Phosphotyrosine-binding domain (PTB)"/>
    <property type="match status" value="2"/>
</dbReference>
<evidence type="ECO:0000259" key="11">
    <source>
        <dbReference type="PROSITE" id="PS50010"/>
    </source>
</evidence>
<evidence type="ECO:0000313" key="13">
    <source>
        <dbReference type="Proteomes" id="UP001652625"/>
    </source>
</evidence>
<dbReference type="GeneID" id="100206710"/>
<evidence type="ECO:0000313" key="14">
    <source>
        <dbReference type="RefSeq" id="XP_065657045.1"/>
    </source>
</evidence>
<accession>A0ABM4C629</accession>
<dbReference type="PROSITE" id="PS50178">
    <property type="entry name" value="ZF_FYVE"/>
    <property type="match status" value="1"/>
</dbReference>
<protein>
    <submittedName>
        <fullName evidence="14">FYVE, RhoGEF and PH domain-containing protein 2 isoform X2</fullName>
    </submittedName>
</protein>
<dbReference type="InterPro" id="IPR051092">
    <property type="entry name" value="FYVE_RhoGEF_PH"/>
</dbReference>
<feature type="compositionally biased region" description="Basic and acidic residues" evidence="9">
    <location>
        <begin position="203"/>
        <end position="213"/>
    </location>
</feature>
<dbReference type="PANTHER" id="PTHR12673:SF241">
    <property type="entry name" value="DH DOMAIN-CONTAINING PROTEIN"/>
    <property type="match status" value="1"/>
</dbReference>
<sequence>MTEMYSKKTRSITAYRMVFFNALSESRPRTEYGQPMMPLKKIRSKTDFLYDVKQCHERPISTPDTYNFGKIKELKTDKKETMSYARYENLELLVPYQVKIKEDSIDHFSVEQLVKNFEYQIESNPRISAKIEHSVNSEDNEVVSNTALLEPKEVSKKPIPTPRPKCDLVKKNLTHEEPLLDEKYNDKFLLKFPPKDSTTSRVHISEEQQDSHNELNGLQSNKFIPPYLVVSITETPTKVSQSTISSLKQSNSTDNIYLDPIEARKPEIPIKPNNWNLKYSKSQQKQQKPKIDKRFSKLTKLKTVQQIIFKRSQSMPDIFSGVQEKMDQVVKIPDEDESSLDEDEGWNSDEFDSFSEDEESSVNPQSLDATSRKIYYIVLEILSTERAYVKRLYLLVKIFQDQLLKESRENNMIPEKALGDIFSNLSSIYKFHSDLLLPDLERRLKEWTTNPKIGDIFKTLGHCLVLYTDFVKNFDNSVSTLNYWLKKSPKFATAVELIQMHPQCESLGLQHHMLEPIQRIPRYKLLLQDYIKKLPINSTDYKEAEESLIIISKAAENANSSLRDNDKFKVLLNIQERIVDGLRGESLVTASRVFLKEGVLTKLAARSGTRNVRTIMLFSDLLLCCCESTIGKLRVRQIMDLIGLNIVQDDTLPENSFRIQSRQRILDLIANTHEEKEEWVSAIKNAVDDIDNKRGTLICKALENDEVISNDIVGQKAPLWVKDEDVTMCMLCTLKFGLIYRKHHCRGCGRVICDKCSNYRSILAYAGNQLQRLCYSCFKKLNPNINPESFPDDKESDLPRQSIAFSDMSGFLFWKAPGKSWSKEWVVLSDYVLYFQKKKQDIKPWFTLPVPGYKIEKVLSIEEIDAPHPNCITLHKENKKELTYYLCSEKKEVINKWEDHLRFAIRLEKLPKEDV</sequence>
<feature type="domain" description="PH" evidence="10">
    <location>
        <begin position="805"/>
        <end position="906"/>
    </location>
</feature>
<evidence type="ECO:0000256" key="9">
    <source>
        <dbReference type="SAM" id="MobiDB-lite"/>
    </source>
</evidence>
<evidence type="ECO:0000256" key="5">
    <source>
        <dbReference type="ARBA" id="ARBA00022771"/>
    </source>
</evidence>
<keyword evidence="6" id="KW-0862">Zinc</keyword>